<evidence type="ECO:0000313" key="2">
    <source>
        <dbReference type="EMBL" id="RQM38672.1"/>
    </source>
</evidence>
<evidence type="ECO:0000256" key="1">
    <source>
        <dbReference type="SAM" id="SignalP"/>
    </source>
</evidence>
<name>A0A3N6TTR8_9GAMM</name>
<proteinExistence type="predicted"/>
<dbReference type="InterPro" id="IPR008309">
    <property type="entry name" value="YdbL"/>
</dbReference>
<reference evidence="2 3" key="1">
    <citation type="submission" date="2018-10" db="EMBL/GenBank/DDBJ databases">
        <title>Draft genome sequence for the type isolate of Erwinia psidii, agent causal of bacterial blight in guava (Psidium guajava) and wilt and die-back of Eucalyptus spp.</title>
        <authorList>
            <person name="Hermenegildo P.S."/>
            <person name="Santos S.A."/>
            <person name="Guimaraes L.M.S."/>
            <person name="Vidigal P.M.P."/>
            <person name="Pereira I.C."/>
            <person name="Badel J.L."/>
            <person name="Alfenas-Zerbini P."/>
            <person name="Ferreira M.A.S.V."/>
            <person name="Alfenas A.C."/>
        </authorList>
    </citation>
    <scope>NUCLEOTIDE SEQUENCE [LARGE SCALE GENOMIC DNA]</scope>
    <source>
        <strain evidence="2 3">IBSBF 435</strain>
    </source>
</reference>
<dbReference type="PIRSF" id="PIRSF025560">
    <property type="entry name" value="UCP025560"/>
    <property type="match status" value="1"/>
</dbReference>
<organism evidence="2 3">
    <name type="scientific">Erwinia psidii</name>
    <dbReference type="NCBI Taxonomy" id="69224"/>
    <lineage>
        <taxon>Bacteria</taxon>
        <taxon>Pseudomonadati</taxon>
        <taxon>Pseudomonadota</taxon>
        <taxon>Gammaproteobacteria</taxon>
        <taxon>Enterobacterales</taxon>
        <taxon>Erwiniaceae</taxon>
        <taxon>Erwinia</taxon>
    </lineage>
</organism>
<keyword evidence="3" id="KW-1185">Reference proteome</keyword>
<feature type="signal peptide" evidence="1">
    <location>
        <begin position="1"/>
        <end position="20"/>
    </location>
</feature>
<dbReference type="Pfam" id="PF07027">
    <property type="entry name" value="DUF1318"/>
    <property type="match status" value="1"/>
</dbReference>
<protein>
    <submittedName>
        <fullName evidence="2">DUF1318 domain-containing protein</fullName>
    </submittedName>
</protein>
<dbReference type="AlphaFoldDB" id="A0A3N6TTR8"/>
<accession>A0A3N6TTR8</accession>
<dbReference type="RefSeq" id="WP_124232678.1">
    <property type="nucleotide sequence ID" value="NZ_RHHM01000005.1"/>
</dbReference>
<dbReference type="Proteomes" id="UP000279457">
    <property type="component" value="Unassembled WGS sequence"/>
</dbReference>
<keyword evidence="1" id="KW-0732">Signal</keyword>
<dbReference type="EMBL" id="RHHM01000005">
    <property type="protein sequence ID" value="RQM38672.1"/>
    <property type="molecule type" value="Genomic_DNA"/>
</dbReference>
<dbReference type="OrthoDB" id="9798130at2"/>
<gene>
    <name evidence="2" type="ORF">EB241_08215</name>
</gene>
<sequence>MKKLKSLLLTLLLLSPSLMALTLDEARKQGRVGETLSGYIAAVEQDSDTVALVAKINQRRQQQYEMLAQKNNLTAADVGRIAGQKLVARAAPGEYVRGINGKWLQKTP</sequence>
<feature type="chain" id="PRO_5018009959" evidence="1">
    <location>
        <begin position="21"/>
        <end position="108"/>
    </location>
</feature>
<comment type="caution">
    <text evidence="2">The sequence shown here is derived from an EMBL/GenBank/DDBJ whole genome shotgun (WGS) entry which is preliminary data.</text>
</comment>
<evidence type="ECO:0000313" key="3">
    <source>
        <dbReference type="Proteomes" id="UP000279457"/>
    </source>
</evidence>